<feature type="region of interest" description="Disordered" evidence="8">
    <location>
        <begin position="122"/>
        <end position="218"/>
    </location>
</feature>
<dbReference type="Gene3D" id="2.40.50.140">
    <property type="entry name" value="Nucleic acid-binding proteins"/>
    <property type="match status" value="2"/>
</dbReference>
<feature type="compositionally biased region" description="Basic and acidic residues" evidence="8">
    <location>
        <begin position="122"/>
        <end position="133"/>
    </location>
</feature>
<dbReference type="GO" id="GO:0000781">
    <property type="term" value="C:chromosome, telomeric region"/>
    <property type="evidence" value="ECO:0007669"/>
    <property type="project" value="UniProtKB-SubCell"/>
</dbReference>
<evidence type="ECO:0000259" key="9">
    <source>
        <dbReference type="Pfam" id="PF16686"/>
    </source>
</evidence>
<organism evidence="10 11">
    <name type="scientific">Sporidiobolus salmonicolor</name>
    <name type="common">Yeast-like fungus</name>
    <name type="synonym">Sporobolomyces salmonicolor</name>
    <dbReference type="NCBI Taxonomy" id="5005"/>
    <lineage>
        <taxon>Eukaryota</taxon>
        <taxon>Fungi</taxon>
        <taxon>Dikarya</taxon>
        <taxon>Basidiomycota</taxon>
        <taxon>Pucciniomycotina</taxon>
        <taxon>Microbotryomycetes</taxon>
        <taxon>Sporidiobolales</taxon>
        <taxon>Sporidiobolaceae</taxon>
        <taxon>Sporobolomyces</taxon>
    </lineage>
</organism>
<evidence type="ECO:0000313" key="11">
    <source>
        <dbReference type="Proteomes" id="UP000243876"/>
    </source>
</evidence>
<evidence type="ECO:0000256" key="4">
    <source>
        <dbReference type="ARBA" id="ARBA00022454"/>
    </source>
</evidence>
<comment type="subcellular location">
    <subcellularLocation>
        <location evidence="2">Chromosome</location>
        <location evidence="2">Telomere</location>
    </subcellularLocation>
    <subcellularLocation>
        <location evidence="1">Nucleus</location>
    </subcellularLocation>
</comment>
<dbReference type="InterPro" id="IPR032042">
    <property type="entry name" value="POT1PC"/>
</dbReference>
<feature type="domain" description="Protection of telomeres protein 1 ssDNA-binding" evidence="9">
    <location>
        <begin position="463"/>
        <end position="623"/>
    </location>
</feature>
<proteinExistence type="inferred from homology"/>
<dbReference type="GO" id="GO:0005634">
    <property type="term" value="C:nucleus"/>
    <property type="evidence" value="ECO:0007669"/>
    <property type="project" value="UniProtKB-SubCell"/>
</dbReference>
<dbReference type="GO" id="GO:0043047">
    <property type="term" value="F:single-stranded telomeric DNA binding"/>
    <property type="evidence" value="ECO:0007669"/>
    <property type="project" value="InterPro"/>
</dbReference>
<name>A0A0D6EM80_SPOSA</name>
<evidence type="ECO:0000256" key="3">
    <source>
        <dbReference type="ARBA" id="ARBA00008442"/>
    </source>
</evidence>
<dbReference type="InterPro" id="IPR012340">
    <property type="entry name" value="NA-bd_OB-fold"/>
</dbReference>
<protein>
    <submittedName>
        <fullName evidence="10">SPOSA6832_02784-mRNA-1:cds</fullName>
    </submittedName>
</protein>
<keyword evidence="11" id="KW-1185">Reference proteome</keyword>
<dbReference type="Proteomes" id="UP000243876">
    <property type="component" value="Unassembled WGS sequence"/>
</dbReference>
<evidence type="ECO:0000256" key="7">
    <source>
        <dbReference type="ARBA" id="ARBA00023242"/>
    </source>
</evidence>
<evidence type="ECO:0000256" key="8">
    <source>
        <dbReference type="SAM" id="MobiDB-lite"/>
    </source>
</evidence>
<dbReference type="SUPFAM" id="SSF50249">
    <property type="entry name" value="Nucleic acid-binding proteins"/>
    <property type="match status" value="1"/>
</dbReference>
<dbReference type="OrthoDB" id="2186770at2759"/>
<dbReference type="EMBL" id="CENE01000011">
    <property type="protein sequence ID" value="CEQ41089.1"/>
    <property type="molecule type" value="Genomic_DNA"/>
</dbReference>
<keyword evidence="4" id="KW-0158">Chromosome</keyword>
<accession>A0A0D6EM80</accession>
<keyword evidence="6" id="KW-0238">DNA-binding</keyword>
<evidence type="ECO:0000313" key="10">
    <source>
        <dbReference type="EMBL" id="CEQ41089.1"/>
    </source>
</evidence>
<reference evidence="11" key="1">
    <citation type="submission" date="2015-02" db="EMBL/GenBank/DDBJ databases">
        <authorList>
            <person name="Gon?alves P."/>
        </authorList>
    </citation>
    <scope>NUCLEOTIDE SEQUENCE [LARGE SCALE GENOMIC DNA]</scope>
</reference>
<evidence type="ECO:0000256" key="1">
    <source>
        <dbReference type="ARBA" id="ARBA00004123"/>
    </source>
</evidence>
<keyword evidence="7" id="KW-0539">Nucleus</keyword>
<evidence type="ECO:0000256" key="2">
    <source>
        <dbReference type="ARBA" id="ARBA00004574"/>
    </source>
</evidence>
<comment type="similarity">
    <text evidence="3">Belongs to the telombin family.</text>
</comment>
<dbReference type="AlphaFoldDB" id="A0A0D6EM80"/>
<evidence type="ECO:0000256" key="5">
    <source>
        <dbReference type="ARBA" id="ARBA00022895"/>
    </source>
</evidence>
<feature type="compositionally biased region" description="Low complexity" evidence="8">
    <location>
        <begin position="140"/>
        <end position="172"/>
    </location>
</feature>
<dbReference type="Pfam" id="PF16686">
    <property type="entry name" value="POT1PC"/>
    <property type="match status" value="1"/>
</dbReference>
<evidence type="ECO:0000256" key="6">
    <source>
        <dbReference type="ARBA" id="ARBA00023125"/>
    </source>
</evidence>
<keyword evidence="5" id="KW-0779">Telomere</keyword>
<gene>
    <name evidence="10" type="primary">SPOSA6832_02784</name>
</gene>
<sequence>MTRTVLPLSLATISPSSFPSTGAFRGKLVRLTSISHHSRIFSFVLTAIDDLPVELEVELRGTWATAVERKVRKGEVVVLMTVGGRVVEARKGADKGAGKEGEPGFKVVYDRGLLGWVQRKDGQEEELRFKRSDAPPFSPKAPAANSASAPRSRAPATAKKATPASHTKPATSDACTQTSTPDERSAPAVTPATTSKRPADSFDMSISPSAPPTVPAPTSVTIKAEKVSAPFEGIRSIKRRKQEAKLEWGLTIDDGIVYTAFSKLSEVPAASDGKRTVNIAAVVVEVGEPCSPRLPGRDYYRRIVLVDPTICSSPAPASRHSIIVLQWYAQAESALPDVDSGDILLVRSLLVCSAGVLAFASAGIAAKSNIAASTKLHPSPSELDYLVRLARFFQRRALPAVSSVPPSTEWAGRSSGAFASTQQLRHTQSQATRTVQPALNAAQLKSVELQKGPKRGRQLLRVDEIEVGNFCDLLGMVTKCHIPSGYAIGSVPTSMAVSLYITDYTSQASLFAYTDPSSTGLSDQLTLQVSLFGYQSEPLQSALARDPTTGWTEVKKGTLVHLRNVRIKENEHGMVEGTMVEERDNTWRHKRDLTVVNLRREPHEAMWGKRARELFERHKKYWAGESAAK</sequence>